<dbReference type="GO" id="GO:0000160">
    <property type="term" value="P:phosphorelay signal transduction system"/>
    <property type="evidence" value="ECO:0007669"/>
    <property type="project" value="UniProtKB-KW"/>
</dbReference>
<organism evidence="8 9">
    <name type="scientific">Plectonema cf. radiosum LEGE 06105</name>
    <dbReference type="NCBI Taxonomy" id="945769"/>
    <lineage>
        <taxon>Bacteria</taxon>
        <taxon>Bacillati</taxon>
        <taxon>Cyanobacteriota</taxon>
        <taxon>Cyanophyceae</taxon>
        <taxon>Oscillatoriophycideae</taxon>
        <taxon>Oscillatoriales</taxon>
        <taxon>Microcoleaceae</taxon>
        <taxon>Plectonema</taxon>
    </lineage>
</organism>
<evidence type="ECO:0000256" key="2">
    <source>
        <dbReference type="ARBA" id="ARBA00012438"/>
    </source>
</evidence>
<dbReference type="CDD" id="cd19920">
    <property type="entry name" value="REC_PA4781-like"/>
    <property type="match status" value="1"/>
</dbReference>
<dbReference type="PROSITE" id="PS50109">
    <property type="entry name" value="HIS_KIN"/>
    <property type="match status" value="1"/>
</dbReference>
<dbReference type="Pfam" id="PF02518">
    <property type="entry name" value="HATPase_c"/>
    <property type="match status" value="1"/>
</dbReference>
<dbReference type="SMART" id="SM00387">
    <property type="entry name" value="HATPase_c"/>
    <property type="match status" value="1"/>
</dbReference>
<feature type="domain" description="Response regulatory" evidence="7">
    <location>
        <begin position="16"/>
        <end position="132"/>
    </location>
</feature>
<accession>A0A8J7FM50</accession>
<keyword evidence="4" id="KW-0902">Two-component regulatory system</keyword>
<evidence type="ECO:0000259" key="6">
    <source>
        <dbReference type="PROSITE" id="PS50109"/>
    </source>
</evidence>
<keyword evidence="5" id="KW-0597">Phosphoprotein</keyword>
<dbReference type="InterPro" id="IPR011006">
    <property type="entry name" value="CheY-like_superfamily"/>
</dbReference>
<evidence type="ECO:0000313" key="8">
    <source>
        <dbReference type="EMBL" id="MBE9215996.1"/>
    </source>
</evidence>
<dbReference type="PANTHER" id="PTHR43065:SF50">
    <property type="entry name" value="HISTIDINE KINASE"/>
    <property type="match status" value="1"/>
</dbReference>
<name>A0A8J7FM50_9CYAN</name>
<feature type="domain" description="Histidine kinase" evidence="6">
    <location>
        <begin position="188"/>
        <end position="445"/>
    </location>
</feature>
<evidence type="ECO:0000313" key="9">
    <source>
        <dbReference type="Proteomes" id="UP000620559"/>
    </source>
</evidence>
<dbReference type="Pfam" id="PF00072">
    <property type="entry name" value="Response_reg"/>
    <property type="match status" value="1"/>
</dbReference>
<feature type="modified residue" description="4-aspartylphosphate" evidence="5">
    <location>
        <position position="65"/>
    </location>
</feature>
<dbReference type="InterPro" id="IPR004358">
    <property type="entry name" value="Sig_transdc_His_kin-like_C"/>
</dbReference>
<dbReference type="GO" id="GO:0004673">
    <property type="term" value="F:protein histidine kinase activity"/>
    <property type="evidence" value="ECO:0007669"/>
    <property type="project" value="UniProtKB-EC"/>
</dbReference>
<dbReference type="EMBL" id="JADEWL010000131">
    <property type="protein sequence ID" value="MBE9215996.1"/>
    <property type="molecule type" value="Genomic_DNA"/>
</dbReference>
<dbReference type="PRINTS" id="PR00344">
    <property type="entry name" value="BCTRLSENSOR"/>
</dbReference>
<dbReference type="SMART" id="SM00448">
    <property type="entry name" value="REC"/>
    <property type="match status" value="1"/>
</dbReference>
<dbReference type="AlphaFoldDB" id="A0A8J7FM50"/>
<dbReference type="Gene3D" id="1.10.287.130">
    <property type="match status" value="1"/>
</dbReference>
<gene>
    <name evidence="8" type="ORF">IQ247_25600</name>
</gene>
<evidence type="ECO:0000256" key="3">
    <source>
        <dbReference type="ARBA" id="ARBA00022777"/>
    </source>
</evidence>
<dbReference type="RefSeq" id="WP_193924339.1">
    <property type="nucleotide sequence ID" value="NZ_JADEWL010000131.1"/>
</dbReference>
<evidence type="ECO:0000256" key="5">
    <source>
        <dbReference type="PROSITE-ProRule" id="PRU00169"/>
    </source>
</evidence>
<evidence type="ECO:0000259" key="7">
    <source>
        <dbReference type="PROSITE" id="PS50110"/>
    </source>
</evidence>
<dbReference type="Gene3D" id="3.30.565.10">
    <property type="entry name" value="Histidine kinase-like ATPase, C-terminal domain"/>
    <property type="match status" value="1"/>
</dbReference>
<protein>
    <recommendedName>
        <fullName evidence="2">histidine kinase</fullName>
        <ecNumber evidence="2">2.7.13.3</ecNumber>
    </recommendedName>
</protein>
<dbReference type="InterPro" id="IPR036890">
    <property type="entry name" value="HATPase_C_sf"/>
</dbReference>
<comment type="catalytic activity">
    <reaction evidence="1">
        <text>ATP + protein L-histidine = ADP + protein N-phospho-L-histidine.</text>
        <dbReference type="EC" id="2.7.13.3"/>
    </reaction>
</comment>
<dbReference type="Gene3D" id="3.40.50.2300">
    <property type="match status" value="1"/>
</dbReference>
<reference evidence="8" key="1">
    <citation type="submission" date="2020-10" db="EMBL/GenBank/DDBJ databases">
        <authorList>
            <person name="Castelo-Branco R."/>
            <person name="Eusebio N."/>
            <person name="Adriana R."/>
            <person name="Vieira A."/>
            <person name="Brugerolle De Fraissinette N."/>
            <person name="Rezende De Castro R."/>
            <person name="Schneider M.P."/>
            <person name="Vasconcelos V."/>
            <person name="Leao P.N."/>
        </authorList>
    </citation>
    <scope>NUCLEOTIDE SEQUENCE</scope>
    <source>
        <strain evidence="8">LEGE 06105</strain>
    </source>
</reference>
<dbReference type="EC" id="2.7.13.3" evidence="2"/>
<dbReference type="Proteomes" id="UP000620559">
    <property type="component" value="Unassembled WGS sequence"/>
</dbReference>
<dbReference type="SUPFAM" id="SSF55874">
    <property type="entry name" value="ATPase domain of HSP90 chaperone/DNA topoisomerase II/histidine kinase"/>
    <property type="match status" value="1"/>
</dbReference>
<dbReference type="InterPro" id="IPR003594">
    <property type="entry name" value="HATPase_dom"/>
</dbReference>
<keyword evidence="3" id="KW-0418">Kinase</keyword>
<proteinExistence type="predicted"/>
<dbReference type="PANTHER" id="PTHR43065">
    <property type="entry name" value="SENSOR HISTIDINE KINASE"/>
    <property type="match status" value="1"/>
</dbReference>
<keyword evidence="9" id="KW-1185">Reference proteome</keyword>
<evidence type="ECO:0000256" key="4">
    <source>
        <dbReference type="ARBA" id="ARBA00023012"/>
    </source>
</evidence>
<dbReference type="InterPro" id="IPR001789">
    <property type="entry name" value="Sig_transdc_resp-reg_receiver"/>
</dbReference>
<dbReference type="SUPFAM" id="SSF52172">
    <property type="entry name" value="CheY-like"/>
    <property type="match status" value="1"/>
</dbReference>
<dbReference type="InterPro" id="IPR005467">
    <property type="entry name" value="His_kinase_dom"/>
</dbReference>
<keyword evidence="3" id="KW-0808">Transferase</keyword>
<sequence>MNLPDEEFDSHKKLETILVIDDSPTNLEILHDVLGGAGFEVLVEMDGISGIEQVESNPPDLILLDVMMPKIDGFETCRRLQANPSTKHIPIIFITALTEAEEKVKGLQLGAVDYITKPFEQNEVLARINLHLKLCKLNIELDKQKQELEIRVKERTFELSQTLEELKKTQLQLVQTEKISSLGQLVAGVAHEVNNPIGFISTNLHYANQYVEDLLKLVQLFQKSCSNPGIEVEEQIEIMDLQHIQKDLPKLMSSMKLGTDTIKGIMQSLRNFSRTDGENKKFVDIHEGIEATLMILQHRLKAYPKRPAIQVIKDYSILPKIKCYPGQLNQVFMNLLANAIDVLEESIIEGQNLSNDNIITNPQIRIATTIDKHQVTVKISDNGKGMSESIRSDIFQAFFTTKPEGKGTGLGLSISYQIITENHGGILKCISSPGKGTEFLIQIPF</sequence>
<dbReference type="PROSITE" id="PS50110">
    <property type="entry name" value="RESPONSE_REGULATORY"/>
    <property type="match status" value="1"/>
</dbReference>
<comment type="caution">
    <text evidence="8">The sequence shown here is derived from an EMBL/GenBank/DDBJ whole genome shotgun (WGS) entry which is preliminary data.</text>
</comment>
<evidence type="ECO:0000256" key="1">
    <source>
        <dbReference type="ARBA" id="ARBA00000085"/>
    </source>
</evidence>